<evidence type="ECO:0000313" key="2">
    <source>
        <dbReference type="Proteomes" id="UP000187429"/>
    </source>
</evidence>
<accession>A0A1R1Y7H5</accession>
<sequence>MVFISIKLLSHIHGIIFFQTPLKHEAGWINEVVFCGMKRTSIPSTRFDKFLECTDVFSIKIHSGVHS</sequence>
<protein>
    <submittedName>
        <fullName evidence="1">Uncharacterized protein</fullName>
    </submittedName>
</protein>
<dbReference type="AlphaFoldDB" id="A0A1R1Y7H5"/>
<dbReference type="EMBL" id="LSSM01002132">
    <property type="protein sequence ID" value="OMJ22937.1"/>
    <property type="molecule type" value="Genomic_DNA"/>
</dbReference>
<organism evidence="1 2">
    <name type="scientific">Smittium culicis</name>
    <dbReference type="NCBI Taxonomy" id="133412"/>
    <lineage>
        <taxon>Eukaryota</taxon>
        <taxon>Fungi</taxon>
        <taxon>Fungi incertae sedis</taxon>
        <taxon>Zoopagomycota</taxon>
        <taxon>Kickxellomycotina</taxon>
        <taxon>Harpellomycetes</taxon>
        <taxon>Harpellales</taxon>
        <taxon>Legeriomycetaceae</taxon>
        <taxon>Smittium</taxon>
    </lineage>
</organism>
<evidence type="ECO:0000313" key="1">
    <source>
        <dbReference type="EMBL" id="OMJ22937.1"/>
    </source>
</evidence>
<name>A0A1R1Y7H5_9FUNG</name>
<gene>
    <name evidence="1" type="ORF">AYI69_g5192</name>
</gene>
<keyword evidence="2" id="KW-1185">Reference proteome</keyword>
<comment type="caution">
    <text evidence="1">The sequence shown here is derived from an EMBL/GenBank/DDBJ whole genome shotgun (WGS) entry which is preliminary data.</text>
</comment>
<dbReference type="Proteomes" id="UP000187429">
    <property type="component" value="Unassembled WGS sequence"/>
</dbReference>
<reference evidence="2" key="1">
    <citation type="submission" date="2017-01" db="EMBL/GenBank/DDBJ databases">
        <authorList>
            <person name="Wang Y."/>
            <person name="White M."/>
            <person name="Kvist S."/>
            <person name="Moncalvo J.-M."/>
        </authorList>
    </citation>
    <scope>NUCLEOTIDE SEQUENCE [LARGE SCALE GENOMIC DNA]</scope>
    <source>
        <strain evidence="2">ID-206-W2</strain>
    </source>
</reference>
<proteinExistence type="predicted"/>